<keyword evidence="9" id="KW-1185">Reference proteome</keyword>
<evidence type="ECO:0000256" key="1">
    <source>
        <dbReference type="ARBA" id="ARBA00001974"/>
    </source>
</evidence>
<dbReference type="GO" id="GO:0019478">
    <property type="term" value="P:D-amino acid catabolic process"/>
    <property type="evidence" value="ECO:0007669"/>
    <property type="project" value="TreeGrafter"/>
</dbReference>
<evidence type="ECO:0000256" key="5">
    <source>
        <dbReference type="ARBA" id="ARBA00023002"/>
    </source>
</evidence>
<dbReference type="Proteomes" id="UP000019478">
    <property type="component" value="Unassembled WGS sequence"/>
</dbReference>
<dbReference type="Pfam" id="PF01266">
    <property type="entry name" value="DAO"/>
    <property type="match status" value="1"/>
</dbReference>
<evidence type="ECO:0000256" key="4">
    <source>
        <dbReference type="ARBA" id="ARBA00022827"/>
    </source>
</evidence>
<dbReference type="InterPro" id="IPR023209">
    <property type="entry name" value="DAO"/>
</dbReference>
<dbReference type="InterPro" id="IPR006076">
    <property type="entry name" value="FAD-dep_OxRdtase"/>
</dbReference>
<comment type="similarity">
    <text evidence="2">Belongs to the DAMOX/DASOX family.</text>
</comment>
<dbReference type="HOGENOM" id="CLU_034311_1_0_1"/>
<dbReference type="PANTHER" id="PTHR11530:SF11">
    <property type="entry name" value="D-ASPARTATE OXIDASE"/>
    <property type="match status" value="1"/>
</dbReference>
<comment type="cofactor">
    <cofactor evidence="1 6">
        <name>FAD</name>
        <dbReference type="ChEBI" id="CHEBI:57692"/>
    </cofactor>
</comment>
<protein>
    <recommendedName>
        <fullName evidence="7">FAD dependent oxidoreductase domain-containing protein</fullName>
    </recommendedName>
</protein>
<accession>W9Y4Q3</accession>
<reference evidence="8 9" key="1">
    <citation type="submission" date="2013-03" db="EMBL/GenBank/DDBJ databases">
        <title>The Genome Sequence of Capronia epimyces CBS 606.96.</title>
        <authorList>
            <consortium name="The Broad Institute Genomics Platform"/>
            <person name="Cuomo C."/>
            <person name="de Hoog S."/>
            <person name="Gorbushina A."/>
            <person name="Walker B."/>
            <person name="Young S.K."/>
            <person name="Zeng Q."/>
            <person name="Gargeya S."/>
            <person name="Fitzgerald M."/>
            <person name="Haas B."/>
            <person name="Abouelleil A."/>
            <person name="Allen A.W."/>
            <person name="Alvarado L."/>
            <person name="Arachchi H.M."/>
            <person name="Berlin A.M."/>
            <person name="Chapman S.B."/>
            <person name="Gainer-Dewar J."/>
            <person name="Goldberg J."/>
            <person name="Griggs A."/>
            <person name="Gujja S."/>
            <person name="Hansen M."/>
            <person name="Howarth C."/>
            <person name="Imamovic A."/>
            <person name="Ireland A."/>
            <person name="Larimer J."/>
            <person name="McCowan C."/>
            <person name="Murphy C."/>
            <person name="Pearson M."/>
            <person name="Poon T.W."/>
            <person name="Priest M."/>
            <person name="Roberts A."/>
            <person name="Saif S."/>
            <person name="Shea T."/>
            <person name="Sisk P."/>
            <person name="Sykes S."/>
            <person name="Wortman J."/>
            <person name="Nusbaum C."/>
            <person name="Birren B."/>
        </authorList>
    </citation>
    <scope>NUCLEOTIDE SEQUENCE [LARGE SCALE GENOMIC DNA]</scope>
    <source>
        <strain evidence="8 9">CBS 606.96</strain>
    </source>
</reference>
<feature type="domain" description="FAD dependent oxidoreductase" evidence="7">
    <location>
        <begin position="84"/>
        <end position="298"/>
    </location>
</feature>
<dbReference type="eggNOG" id="KOG3923">
    <property type="taxonomic scope" value="Eukaryota"/>
</dbReference>
<dbReference type="Gene3D" id="3.40.50.720">
    <property type="entry name" value="NAD(P)-binding Rossmann-like Domain"/>
    <property type="match status" value="2"/>
</dbReference>
<feature type="binding site" evidence="6">
    <location>
        <position position="153"/>
    </location>
    <ligand>
        <name>FAD</name>
        <dbReference type="ChEBI" id="CHEBI:57692"/>
    </ligand>
</feature>
<evidence type="ECO:0000256" key="3">
    <source>
        <dbReference type="ARBA" id="ARBA00022630"/>
    </source>
</evidence>
<evidence type="ECO:0000256" key="6">
    <source>
        <dbReference type="PIRSR" id="PIRSR000189-1"/>
    </source>
</evidence>
<keyword evidence="5" id="KW-0560">Oxidoreductase</keyword>
<dbReference type="RefSeq" id="XP_007733610.1">
    <property type="nucleotide sequence ID" value="XM_007735420.1"/>
</dbReference>
<dbReference type="GO" id="GO:0071949">
    <property type="term" value="F:FAD binding"/>
    <property type="evidence" value="ECO:0007669"/>
    <property type="project" value="InterPro"/>
</dbReference>
<comment type="caution">
    <text evidence="8">The sequence shown here is derived from an EMBL/GenBank/DDBJ whole genome shotgun (WGS) entry which is preliminary data.</text>
</comment>
<organism evidence="8 9">
    <name type="scientific">Capronia epimyces CBS 606.96</name>
    <dbReference type="NCBI Taxonomy" id="1182542"/>
    <lineage>
        <taxon>Eukaryota</taxon>
        <taxon>Fungi</taxon>
        <taxon>Dikarya</taxon>
        <taxon>Ascomycota</taxon>
        <taxon>Pezizomycotina</taxon>
        <taxon>Eurotiomycetes</taxon>
        <taxon>Chaetothyriomycetidae</taxon>
        <taxon>Chaetothyriales</taxon>
        <taxon>Herpotrichiellaceae</taxon>
        <taxon>Capronia</taxon>
    </lineage>
</organism>
<dbReference type="SUPFAM" id="SSF54373">
    <property type="entry name" value="FAD-linked reductases, C-terminal domain"/>
    <property type="match status" value="1"/>
</dbReference>
<dbReference type="AlphaFoldDB" id="W9Y4Q3"/>
<feature type="binding site" evidence="6">
    <location>
        <position position="255"/>
    </location>
    <ligand>
        <name>D-dopa</name>
        <dbReference type="ChEBI" id="CHEBI:149689"/>
    </ligand>
</feature>
<dbReference type="SUPFAM" id="SSF51971">
    <property type="entry name" value="Nucleotide-binding domain"/>
    <property type="match status" value="1"/>
</dbReference>
<keyword evidence="3" id="KW-0285">Flavoprotein</keyword>
<name>W9Y4Q3_9EURO</name>
<dbReference type="EMBL" id="AMGY01000004">
    <property type="protein sequence ID" value="EXJ84625.1"/>
    <property type="molecule type" value="Genomic_DNA"/>
</dbReference>
<gene>
    <name evidence="8" type="ORF">A1O3_05295</name>
</gene>
<keyword evidence="4 6" id="KW-0274">FAD</keyword>
<evidence type="ECO:0000313" key="9">
    <source>
        <dbReference type="Proteomes" id="UP000019478"/>
    </source>
</evidence>
<sequence>MARQKHILVLGAGVIGLQTAISLLEVGYRVTILAEHLPGDDSVEYTSPWTGPHDFIPNGPASLWYAPHVRNFKVLPKSDLPSPFVSGAIHDGIAINTTPYLKSLVGRIRSLGGSIIRGELPTTGGLLHALDAAESILHSHQITKPVSLVVNATGLGACHLVPDSSVFPIRGQTVTVKIEAKHITTMFYPDANASITPRAGSGVSVLGSTYEIGNWDREPDPEVTKTILRRCKPLAPELLNKDGEFDVVSVNVAFRPGRKGGPRVEIEEMKSEDGQSKRVVCHAYGHAGGGFQNSFGSASKAVGLIDDWFSERDLKL</sequence>
<feature type="binding site" evidence="6">
    <location>
        <position position="288"/>
    </location>
    <ligand>
        <name>D-dopa</name>
        <dbReference type="ChEBI" id="CHEBI:149689"/>
    </ligand>
</feature>
<dbReference type="GeneID" id="19169410"/>
<evidence type="ECO:0000313" key="8">
    <source>
        <dbReference type="EMBL" id="EXJ84625.1"/>
    </source>
</evidence>
<evidence type="ECO:0000259" key="7">
    <source>
        <dbReference type="Pfam" id="PF01266"/>
    </source>
</evidence>
<evidence type="ECO:0000256" key="2">
    <source>
        <dbReference type="ARBA" id="ARBA00006730"/>
    </source>
</evidence>
<dbReference type="GO" id="GO:0003884">
    <property type="term" value="F:D-amino-acid oxidase activity"/>
    <property type="evidence" value="ECO:0007669"/>
    <property type="project" value="InterPro"/>
</dbReference>
<proteinExistence type="inferred from homology"/>
<dbReference type="PANTHER" id="PTHR11530">
    <property type="entry name" value="D-AMINO ACID OXIDASE"/>
    <property type="match status" value="1"/>
</dbReference>
<dbReference type="STRING" id="1182542.W9Y4Q3"/>
<dbReference type="OrthoDB" id="409956at2759"/>
<dbReference type="PIRSF" id="PIRSF000189">
    <property type="entry name" value="D-aa_oxidase"/>
    <property type="match status" value="1"/>
</dbReference>
<dbReference type="GO" id="GO:0005737">
    <property type="term" value="C:cytoplasm"/>
    <property type="evidence" value="ECO:0007669"/>
    <property type="project" value="TreeGrafter"/>
</dbReference>